<reference evidence="1 2" key="1">
    <citation type="submission" date="2024-05" db="EMBL/GenBank/DDBJ databases">
        <title>A draft genome resource for the thread blight pathogen Marasmius tenuissimus strain MS-2.</title>
        <authorList>
            <person name="Yulfo-Soto G.E."/>
            <person name="Baruah I.K."/>
            <person name="Amoako-Attah I."/>
            <person name="Bukari Y."/>
            <person name="Meinhardt L.W."/>
            <person name="Bailey B.A."/>
            <person name="Cohen S.P."/>
        </authorList>
    </citation>
    <scope>NUCLEOTIDE SEQUENCE [LARGE SCALE GENOMIC DNA]</scope>
    <source>
        <strain evidence="1 2">MS-2</strain>
    </source>
</reference>
<keyword evidence="2" id="KW-1185">Reference proteome</keyword>
<sequence>MSEPSGESSTPQPAEMTLTEMVQGLMKTVAQQSQSIAQLTALANTAPVAQASPTIPVATPTVPAFVSTPAPQCKSLFDAFPFTEAALLLDITRHKLRPMDLRKLDSKLRAKADDEGNLAGFNSRDSAGKDYPSLASIVRPLGLYFQVLIHFASSGGQLDVVTALSIGMVQYIVHLTNLNQRYEWDAVRQYHMDYHALRRRDMMNSIYSGWGKPEADLITEYLLNRERKSSSSLNSSKPSTPKRLPLEQQTCHAFNRGSCSNNPCKRIHQCSTVGCGSKDHPEASCPKKAKQ</sequence>
<name>A0ABR2ZHS4_9AGAR</name>
<dbReference type="Proteomes" id="UP001437256">
    <property type="component" value="Unassembled WGS sequence"/>
</dbReference>
<evidence type="ECO:0008006" key="3">
    <source>
        <dbReference type="Google" id="ProtNLM"/>
    </source>
</evidence>
<dbReference type="EMBL" id="JBBXMP010000157">
    <property type="protein sequence ID" value="KAL0060895.1"/>
    <property type="molecule type" value="Genomic_DNA"/>
</dbReference>
<organism evidence="1 2">
    <name type="scientific">Marasmius tenuissimus</name>
    <dbReference type="NCBI Taxonomy" id="585030"/>
    <lineage>
        <taxon>Eukaryota</taxon>
        <taxon>Fungi</taxon>
        <taxon>Dikarya</taxon>
        <taxon>Basidiomycota</taxon>
        <taxon>Agaricomycotina</taxon>
        <taxon>Agaricomycetes</taxon>
        <taxon>Agaricomycetidae</taxon>
        <taxon>Agaricales</taxon>
        <taxon>Marasmiineae</taxon>
        <taxon>Marasmiaceae</taxon>
        <taxon>Marasmius</taxon>
    </lineage>
</organism>
<protein>
    <recommendedName>
        <fullName evidence="3">C3H1-type domain-containing protein</fullName>
    </recommendedName>
</protein>
<gene>
    <name evidence="1" type="ORF">AAF712_012287</name>
</gene>
<comment type="caution">
    <text evidence="1">The sequence shown here is derived from an EMBL/GenBank/DDBJ whole genome shotgun (WGS) entry which is preliminary data.</text>
</comment>
<proteinExistence type="predicted"/>
<evidence type="ECO:0000313" key="2">
    <source>
        <dbReference type="Proteomes" id="UP001437256"/>
    </source>
</evidence>
<accession>A0ABR2ZHS4</accession>
<evidence type="ECO:0000313" key="1">
    <source>
        <dbReference type="EMBL" id="KAL0060895.1"/>
    </source>
</evidence>